<sequence length="193" mass="22090">MPVRPSLTADDWIQAAQRALVKGNVDAVRIDPLAKELKVTRGSFYYHFKSRSELLDGIVSNWRKSATEDINQRLNQAQSSPQEQLKRLLELPQHSHTTQEAAAIELSIRTWARRDDQARQAIDEVDSFRLSYIESLLLQAGINPDEIKDRAYLIYTYRLSIALIQVEAGPEEVQKRSNRMAKLLFPQQESTNA</sequence>
<organism evidence="4 5">
    <name type="scientific">Ectopseudomonas oleovorans</name>
    <name type="common">Pseudomonas oleovorans</name>
    <dbReference type="NCBI Taxonomy" id="301"/>
    <lineage>
        <taxon>Bacteria</taxon>
        <taxon>Pseudomonadati</taxon>
        <taxon>Pseudomonadota</taxon>
        <taxon>Gammaproteobacteria</taxon>
        <taxon>Pseudomonadales</taxon>
        <taxon>Pseudomonadaceae</taxon>
        <taxon>Ectopseudomonas</taxon>
    </lineage>
</organism>
<accession>A0A3R8WVX0</accession>
<gene>
    <name evidence="4" type="ORF">EGJ44_14900</name>
</gene>
<name>A0A3R8WVX0_ECTOL</name>
<dbReference type="Pfam" id="PF00440">
    <property type="entry name" value="TetR_N"/>
    <property type="match status" value="1"/>
</dbReference>
<comment type="caution">
    <text evidence="4">The sequence shown here is derived from an EMBL/GenBank/DDBJ whole genome shotgun (WGS) entry which is preliminary data.</text>
</comment>
<feature type="DNA-binding region" description="H-T-H motif" evidence="2">
    <location>
        <begin position="29"/>
        <end position="48"/>
    </location>
</feature>
<dbReference type="PANTHER" id="PTHR43479">
    <property type="entry name" value="ACREF/ENVCD OPERON REPRESSOR-RELATED"/>
    <property type="match status" value="1"/>
</dbReference>
<dbReference type="InterPro" id="IPR050624">
    <property type="entry name" value="HTH-type_Tx_Regulator"/>
</dbReference>
<keyword evidence="1 2" id="KW-0238">DNA-binding</keyword>
<dbReference type="InterPro" id="IPR001647">
    <property type="entry name" value="HTH_TetR"/>
</dbReference>
<dbReference type="SUPFAM" id="SSF46689">
    <property type="entry name" value="Homeodomain-like"/>
    <property type="match status" value="1"/>
</dbReference>
<evidence type="ECO:0000313" key="5">
    <source>
        <dbReference type="Proteomes" id="UP000272833"/>
    </source>
</evidence>
<dbReference type="Gene3D" id="1.10.357.10">
    <property type="entry name" value="Tetracycline Repressor, domain 2"/>
    <property type="match status" value="1"/>
</dbReference>
<reference evidence="4 5" key="1">
    <citation type="submission" date="2018-10" db="EMBL/GenBank/DDBJ databases">
        <title>Transmission dynamics of multidrug resistant bacteria on intensive care unit surfaces.</title>
        <authorList>
            <person name="D'Souza A.W."/>
            <person name="Potter R.F."/>
            <person name="Wallace M."/>
            <person name="Shupe A."/>
            <person name="Patel S."/>
            <person name="Sun S."/>
            <person name="Gul D."/>
            <person name="Kwon J.H."/>
            <person name="Andleeb S."/>
            <person name="Burnham C.-A.D."/>
            <person name="Dantas G."/>
        </authorList>
    </citation>
    <scope>NUCLEOTIDE SEQUENCE [LARGE SCALE GENOMIC DNA]</scope>
    <source>
        <strain evidence="4 5">PO_271</strain>
    </source>
</reference>
<evidence type="ECO:0000259" key="3">
    <source>
        <dbReference type="PROSITE" id="PS50977"/>
    </source>
</evidence>
<evidence type="ECO:0000256" key="2">
    <source>
        <dbReference type="PROSITE-ProRule" id="PRU00335"/>
    </source>
</evidence>
<feature type="domain" description="HTH tetR-type" evidence="3">
    <location>
        <begin position="6"/>
        <end position="66"/>
    </location>
</feature>
<dbReference type="PANTHER" id="PTHR43479:SF11">
    <property type="entry name" value="ACREF_ENVCD OPERON REPRESSOR-RELATED"/>
    <property type="match status" value="1"/>
</dbReference>
<protein>
    <submittedName>
        <fullName evidence="4">TetR/AcrR family transcriptional regulator</fullName>
    </submittedName>
</protein>
<dbReference type="EMBL" id="RHRS01000038">
    <property type="protein sequence ID" value="RRW33746.1"/>
    <property type="molecule type" value="Genomic_DNA"/>
</dbReference>
<proteinExistence type="predicted"/>
<dbReference type="PROSITE" id="PS50977">
    <property type="entry name" value="HTH_TETR_2"/>
    <property type="match status" value="1"/>
</dbReference>
<dbReference type="Proteomes" id="UP000272833">
    <property type="component" value="Unassembled WGS sequence"/>
</dbReference>
<dbReference type="AlphaFoldDB" id="A0A3R8WVX0"/>
<evidence type="ECO:0000313" key="4">
    <source>
        <dbReference type="EMBL" id="RRW33746.1"/>
    </source>
</evidence>
<dbReference type="RefSeq" id="WP_124084299.1">
    <property type="nucleotide sequence ID" value="NZ_RHRS01000038.1"/>
</dbReference>
<evidence type="ECO:0000256" key="1">
    <source>
        <dbReference type="ARBA" id="ARBA00023125"/>
    </source>
</evidence>
<dbReference type="GO" id="GO:0003677">
    <property type="term" value="F:DNA binding"/>
    <property type="evidence" value="ECO:0007669"/>
    <property type="project" value="UniProtKB-UniRule"/>
</dbReference>
<dbReference type="InterPro" id="IPR009057">
    <property type="entry name" value="Homeodomain-like_sf"/>
</dbReference>